<protein>
    <recommendedName>
        <fullName evidence="3">Transposase Helix-turn-helix domain-containing protein</fullName>
    </recommendedName>
</protein>
<gene>
    <name evidence="1" type="ORF">NQ314_007969</name>
</gene>
<keyword evidence="2" id="KW-1185">Reference proteome</keyword>
<accession>A0AAV8YGB8</accession>
<organism evidence="1 2">
    <name type="scientific">Rhamnusium bicolor</name>
    <dbReference type="NCBI Taxonomy" id="1586634"/>
    <lineage>
        <taxon>Eukaryota</taxon>
        <taxon>Metazoa</taxon>
        <taxon>Ecdysozoa</taxon>
        <taxon>Arthropoda</taxon>
        <taxon>Hexapoda</taxon>
        <taxon>Insecta</taxon>
        <taxon>Pterygota</taxon>
        <taxon>Neoptera</taxon>
        <taxon>Endopterygota</taxon>
        <taxon>Coleoptera</taxon>
        <taxon>Polyphaga</taxon>
        <taxon>Cucujiformia</taxon>
        <taxon>Chrysomeloidea</taxon>
        <taxon>Cerambycidae</taxon>
        <taxon>Lepturinae</taxon>
        <taxon>Rhagiini</taxon>
        <taxon>Rhamnusium</taxon>
    </lineage>
</organism>
<comment type="caution">
    <text evidence="1">The sequence shown here is derived from an EMBL/GenBank/DDBJ whole genome shotgun (WGS) entry which is preliminary data.</text>
</comment>
<dbReference type="Proteomes" id="UP001162156">
    <property type="component" value="Unassembled WGS sequence"/>
</dbReference>
<dbReference type="EMBL" id="JANEYF010002185">
    <property type="protein sequence ID" value="KAJ8950217.1"/>
    <property type="molecule type" value="Genomic_DNA"/>
</dbReference>
<proteinExistence type="predicted"/>
<dbReference type="AlphaFoldDB" id="A0AAV8YGB8"/>
<sequence length="104" mass="11979">MTGMNSDVVPKCQNFYEEVIPSFNLSTFKSHFRITPTAFEFLYNSVVHLPEFMKREYGGKDQINTEKVLLIALWTLATPSSYRSIGNQFNVCKYSVFYMPTQSG</sequence>
<evidence type="ECO:0000313" key="1">
    <source>
        <dbReference type="EMBL" id="KAJ8950217.1"/>
    </source>
</evidence>
<evidence type="ECO:0008006" key="3">
    <source>
        <dbReference type="Google" id="ProtNLM"/>
    </source>
</evidence>
<name>A0AAV8YGB8_9CUCU</name>
<evidence type="ECO:0000313" key="2">
    <source>
        <dbReference type="Proteomes" id="UP001162156"/>
    </source>
</evidence>
<reference evidence="1" key="1">
    <citation type="journal article" date="2023" name="Insect Mol. Biol.">
        <title>Genome sequencing provides insights into the evolution of gene families encoding plant cell wall-degrading enzymes in longhorned beetles.</title>
        <authorList>
            <person name="Shin N.R."/>
            <person name="Okamura Y."/>
            <person name="Kirsch R."/>
            <person name="Pauchet Y."/>
        </authorList>
    </citation>
    <scope>NUCLEOTIDE SEQUENCE</scope>
    <source>
        <strain evidence="1">RBIC_L_NR</strain>
    </source>
</reference>